<protein>
    <submittedName>
        <fullName evidence="2">Rod-binding protein</fullName>
    </submittedName>
</protein>
<evidence type="ECO:0000313" key="2">
    <source>
        <dbReference type="EMBL" id="QUH29002.1"/>
    </source>
</evidence>
<proteinExistence type="predicted"/>
<dbReference type="InterPro" id="IPR019301">
    <property type="entry name" value="Flagellar_prot_FlgJ_N"/>
</dbReference>
<keyword evidence="3" id="KW-1185">Reference proteome</keyword>
<reference evidence="2 3" key="1">
    <citation type="submission" date="2020-07" db="EMBL/GenBank/DDBJ databases">
        <title>Vallitalea guaymasensis genome.</title>
        <authorList>
            <person name="Postec A."/>
        </authorList>
    </citation>
    <scope>NUCLEOTIDE SEQUENCE [LARGE SCALE GENOMIC DNA]</scope>
    <source>
        <strain evidence="2 3">Ra1766G1</strain>
    </source>
</reference>
<dbReference type="OrthoDB" id="9796740at2"/>
<organism evidence="2 3">
    <name type="scientific">Vallitalea guaymasensis</name>
    <dbReference type="NCBI Taxonomy" id="1185412"/>
    <lineage>
        <taxon>Bacteria</taxon>
        <taxon>Bacillati</taxon>
        <taxon>Bacillota</taxon>
        <taxon>Clostridia</taxon>
        <taxon>Lachnospirales</taxon>
        <taxon>Vallitaleaceae</taxon>
        <taxon>Vallitalea</taxon>
    </lineage>
</organism>
<name>A0A8J8SBT0_9FIRM</name>
<feature type="domain" description="Flagellar protein FlgJ N-terminal" evidence="1">
    <location>
        <begin position="60"/>
        <end position="108"/>
    </location>
</feature>
<dbReference type="AlphaFoldDB" id="A0A8J8SBT0"/>
<dbReference type="Pfam" id="PF10135">
    <property type="entry name" value="Rod-binding"/>
    <property type="match status" value="1"/>
</dbReference>
<accession>A0A8J8SBT0</accession>
<evidence type="ECO:0000313" key="3">
    <source>
        <dbReference type="Proteomes" id="UP000677305"/>
    </source>
</evidence>
<dbReference type="EMBL" id="CP058561">
    <property type="protein sequence ID" value="QUH29002.1"/>
    <property type="molecule type" value="Genomic_DNA"/>
</dbReference>
<evidence type="ECO:0000259" key="1">
    <source>
        <dbReference type="Pfam" id="PF10135"/>
    </source>
</evidence>
<dbReference type="KEGG" id="vgu:HYG85_08730"/>
<gene>
    <name evidence="2" type="ORF">HYG85_08730</name>
</gene>
<sequence>MDISSINGNTYNNMLLQKKEKIESKSFEATLNEAVKKEDDKQLKEACKEFEQYFVNQLFKEMRNTVHSGGLIPKSQGEKLFEDMLYDEYSKEISEGSGIGISDMMYKQLSKSLK</sequence>
<dbReference type="Proteomes" id="UP000677305">
    <property type="component" value="Chromosome"/>
</dbReference>
<dbReference type="RefSeq" id="WP_113672593.1">
    <property type="nucleotide sequence ID" value="NZ_CAJXUH010000002.1"/>
</dbReference>